<protein>
    <submittedName>
        <fullName evidence="1">Uncharacterized protein</fullName>
    </submittedName>
</protein>
<dbReference type="RefSeq" id="WP_344653264.1">
    <property type="nucleotide sequence ID" value="NZ_BAAAGX010000032.1"/>
</dbReference>
<name>A0ABN0V3D8_9ACTN</name>
<gene>
    <name evidence="1" type="ORF">GCM10009539_70310</name>
</gene>
<dbReference type="EMBL" id="BAAAGX010000032">
    <property type="protein sequence ID" value="GAA0272834.1"/>
    <property type="molecule type" value="Genomic_DNA"/>
</dbReference>
<evidence type="ECO:0000313" key="1">
    <source>
        <dbReference type="EMBL" id="GAA0272834.1"/>
    </source>
</evidence>
<keyword evidence="2" id="KW-1185">Reference proteome</keyword>
<reference evidence="1 2" key="1">
    <citation type="journal article" date="2019" name="Int. J. Syst. Evol. Microbiol.">
        <title>The Global Catalogue of Microorganisms (GCM) 10K type strain sequencing project: providing services to taxonomists for standard genome sequencing and annotation.</title>
        <authorList>
            <consortium name="The Broad Institute Genomics Platform"/>
            <consortium name="The Broad Institute Genome Sequencing Center for Infectious Disease"/>
            <person name="Wu L."/>
            <person name="Ma J."/>
        </authorList>
    </citation>
    <scope>NUCLEOTIDE SEQUENCE [LARGE SCALE GENOMIC DNA]</scope>
    <source>
        <strain evidence="1 2">JCM 10425</strain>
    </source>
</reference>
<evidence type="ECO:0000313" key="2">
    <source>
        <dbReference type="Proteomes" id="UP001500967"/>
    </source>
</evidence>
<sequence>MSTFAQRFRERRTAHRRARALERVLARVPDGTMRDEILEIASRQR</sequence>
<dbReference type="Proteomes" id="UP001500967">
    <property type="component" value="Unassembled WGS sequence"/>
</dbReference>
<comment type="caution">
    <text evidence="1">The sequence shown here is derived from an EMBL/GenBank/DDBJ whole genome shotgun (WGS) entry which is preliminary data.</text>
</comment>
<organism evidence="1 2">
    <name type="scientific">Cryptosporangium japonicum</name>
    <dbReference type="NCBI Taxonomy" id="80872"/>
    <lineage>
        <taxon>Bacteria</taxon>
        <taxon>Bacillati</taxon>
        <taxon>Actinomycetota</taxon>
        <taxon>Actinomycetes</taxon>
        <taxon>Cryptosporangiales</taxon>
        <taxon>Cryptosporangiaceae</taxon>
        <taxon>Cryptosporangium</taxon>
    </lineage>
</organism>
<accession>A0ABN0V3D8</accession>
<proteinExistence type="predicted"/>